<name>A0A8H4Q824_9HYPO</name>
<dbReference type="Proteomes" id="UP000562929">
    <property type="component" value="Unassembled WGS sequence"/>
</dbReference>
<dbReference type="AlphaFoldDB" id="A0A8H4Q824"/>
<dbReference type="OrthoDB" id="4909128at2759"/>
<dbReference type="EMBL" id="JAACLJ010000003">
    <property type="protein sequence ID" value="KAF4589490.1"/>
    <property type="molecule type" value="Genomic_DNA"/>
</dbReference>
<comment type="caution">
    <text evidence="2">The sequence shown here is derived from an EMBL/GenBank/DDBJ whole genome shotgun (WGS) entry which is preliminary data.</text>
</comment>
<protein>
    <submittedName>
        <fullName evidence="2">NUDIX hydrolase domain-like protein</fullName>
    </submittedName>
</protein>
<sequence>MDINTFREEWARVHCEYNERVETLSRRKNELITSISQLSHQLSELNRLASTSERQRSAILFRRPVSHRGRFNLGCLGEDMAVMVSRTQDLTRSKEAAEAELRDVEAQLTAARVRFARELSRLRQ</sequence>
<organism evidence="2 3">
    <name type="scientific">Ophiocordyceps camponoti-floridani</name>
    <dbReference type="NCBI Taxonomy" id="2030778"/>
    <lineage>
        <taxon>Eukaryota</taxon>
        <taxon>Fungi</taxon>
        <taxon>Dikarya</taxon>
        <taxon>Ascomycota</taxon>
        <taxon>Pezizomycotina</taxon>
        <taxon>Sordariomycetes</taxon>
        <taxon>Hypocreomycetidae</taxon>
        <taxon>Hypocreales</taxon>
        <taxon>Ophiocordycipitaceae</taxon>
        <taxon>Ophiocordyceps</taxon>
    </lineage>
</organism>
<feature type="coiled-coil region" evidence="1">
    <location>
        <begin position="87"/>
        <end position="114"/>
    </location>
</feature>
<keyword evidence="3" id="KW-1185">Reference proteome</keyword>
<gene>
    <name evidence="2" type="ORF">GQ602_003379</name>
</gene>
<feature type="coiled-coil region" evidence="1">
    <location>
        <begin position="28"/>
        <end position="55"/>
    </location>
</feature>
<proteinExistence type="predicted"/>
<dbReference type="GO" id="GO:0016787">
    <property type="term" value="F:hydrolase activity"/>
    <property type="evidence" value="ECO:0007669"/>
    <property type="project" value="UniProtKB-KW"/>
</dbReference>
<accession>A0A8H4Q824</accession>
<reference evidence="2 3" key="1">
    <citation type="journal article" date="2020" name="G3 (Bethesda)">
        <title>Genetic Underpinnings of Host Manipulation by Ophiocordyceps as Revealed by Comparative Transcriptomics.</title>
        <authorList>
            <person name="Will I."/>
            <person name="Das B."/>
            <person name="Trinh T."/>
            <person name="Brachmann A."/>
            <person name="Ohm R.A."/>
            <person name="de Bekker C."/>
        </authorList>
    </citation>
    <scope>NUCLEOTIDE SEQUENCE [LARGE SCALE GENOMIC DNA]</scope>
    <source>
        <strain evidence="2 3">EC05</strain>
    </source>
</reference>
<keyword evidence="1" id="KW-0175">Coiled coil</keyword>
<evidence type="ECO:0000313" key="2">
    <source>
        <dbReference type="EMBL" id="KAF4589490.1"/>
    </source>
</evidence>
<evidence type="ECO:0000313" key="3">
    <source>
        <dbReference type="Proteomes" id="UP000562929"/>
    </source>
</evidence>
<evidence type="ECO:0000256" key="1">
    <source>
        <dbReference type="SAM" id="Coils"/>
    </source>
</evidence>
<keyword evidence="2" id="KW-0378">Hydrolase</keyword>